<sequence length="92" mass="10047">MATAASNNTTVCQIVYVAPHAEEAMTTILAILNRYNFGIKPVSIRDGMILYMCIKRDPAPADVAQLTREMQAALARSKAGIGGQKFIQWTFA</sequence>
<evidence type="ECO:0000313" key="1">
    <source>
        <dbReference type="EMBL" id="CAF0812231.1"/>
    </source>
</evidence>
<dbReference type="Proteomes" id="UP000682733">
    <property type="component" value="Unassembled WGS sequence"/>
</dbReference>
<name>A0A814T9Y6_9BILA</name>
<dbReference type="EMBL" id="CAJOBA010001444">
    <property type="protein sequence ID" value="CAF3596248.1"/>
    <property type="molecule type" value="Genomic_DNA"/>
</dbReference>
<evidence type="ECO:0000313" key="2">
    <source>
        <dbReference type="EMBL" id="CAF1158585.1"/>
    </source>
</evidence>
<comment type="caution">
    <text evidence="2">The sequence shown here is derived from an EMBL/GenBank/DDBJ whole genome shotgun (WGS) entry which is preliminary data.</text>
</comment>
<reference evidence="2" key="1">
    <citation type="submission" date="2021-02" db="EMBL/GenBank/DDBJ databases">
        <authorList>
            <person name="Nowell W R."/>
        </authorList>
    </citation>
    <scope>NUCLEOTIDE SEQUENCE</scope>
</reference>
<dbReference type="EMBL" id="CAJNOQ010007122">
    <property type="protein sequence ID" value="CAF1158585.1"/>
    <property type="molecule type" value="Genomic_DNA"/>
</dbReference>
<dbReference type="EMBL" id="CAJOBC010007122">
    <property type="protein sequence ID" value="CAF3922012.1"/>
    <property type="molecule type" value="Genomic_DNA"/>
</dbReference>
<evidence type="ECO:0000313" key="3">
    <source>
        <dbReference type="EMBL" id="CAF3596248.1"/>
    </source>
</evidence>
<protein>
    <submittedName>
        <fullName evidence="2">Uncharacterized protein</fullName>
    </submittedName>
</protein>
<accession>A0A814T9Y6</accession>
<keyword evidence="5" id="KW-1185">Reference proteome</keyword>
<dbReference type="Proteomes" id="UP000681722">
    <property type="component" value="Unassembled WGS sequence"/>
</dbReference>
<dbReference type="AlphaFoldDB" id="A0A814T9Y6"/>
<gene>
    <name evidence="2" type="ORF">GPM918_LOCUS21556</name>
    <name evidence="1" type="ORF">OVA965_LOCUS5209</name>
    <name evidence="4" type="ORF">SRO942_LOCUS21555</name>
    <name evidence="3" type="ORF">TMI583_LOCUS5212</name>
</gene>
<dbReference type="Proteomes" id="UP000677228">
    <property type="component" value="Unassembled WGS sequence"/>
</dbReference>
<dbReference type="Proteomes" id="UP000663829">
    <property type="component" value="Unassembled WGS sequence"/>
</dbReference>
<evidence type="ECO:0000313" key="5">
    <source>
        <dbReference type="Proteomes" id="UP000663829"/>
    </source>
</evidence>
<organism evidence="2 5">
    <name type="scientific">Didymodactylos carnosus</name>
    <dbReference type="NCBI Taxonomy" id="1234261"/>
    <lineage>
        <taxon>Eukaryota</taxon>
        <taxon>Metazoa</taxon>
        <taxon>Spiralia</taxon>
        <taxon>Gnathifera</taxon>
        <taxon>Rotifera</taxon>
        <taxon>Eurotatoria</taxon>
        <taxon>Bdelloidea</taxon>
        <taxon>Philodinida</taxon>
        <taxon>Philodinidae</taxon>
        <taxon>Didymodactylos</taxon>
    </lineage>
</organism>
<dbReference type="EMBL" id="CAJNOK010001443">
    <property type="protein sequence ID" value="CAF0812231.1"/>
    <property type="molecule type" value="Genomic_DNA"/>
</dbReference>
<evidence type="ECO:0000313" key="4">
    <source>
        <dbReference type="EMBL" id="CAF3922012.1"/>
    </source>
</evidence>
<dbReference type="OrthoDB" id="10027559at2759"/>
<proteinExistence type="predicted"/>